<proteinExistence type="inferred from homology"/>
<feature type="domain" description="Flagellar basal body rod protein N-terminal" evidence="4">
    <location>
        <begin position="21"/>
        <end position="50"/>
    </location>
</feature>
<comment type="caution">
    <text evidence="5">The sequence shown here is derived from an EMBL/GenBank/DDBJ whole genome shotgun (WGS) entry which is preliminary data.</text>
</comment>
<sequence>MRSIPEKEKGRYVDKLDAEFNFGRQALDLRAYRQQLLSGNIANANTPNYKARDIDFAKTLQGALGTDAAGKSGPVWNSGSAATTGYLAMARPEGNGGMGGAAGNGGLRMDATHPGHLAGVAGAAAAASVTYGTPAYRTPYQSAMDGNTVELDSERVNFADNALHYETGLTVINQQLKTMLTAVSGGNGG</sequence>
<comment type="similarity">
    <text evidence="2">Belongs to the flagella basal body rod proteins family.</text>
</comment>
<dbReference type="PANTHER" id="PTHR30435:SF12">
    <property type="entry name" value="FLAGELLAR BASAL BODY ROD PROTEIN FLGB"/>
    <property type="match status" value="1"/>
</dbReference>
<evidence type="ECO:0000256" key="3">
    <source>
        <dbReference type="ARBA" id="ARBA00023143"/>
    </source>
</evidence>
<dbReference type="InterPro" id="IPR001444">
    <property type="entry name" value="Flag_bb_rod_N"/>
</dbReference>
<gene>
    <name evidence="5" type="ORF">WM40_06730</name>
</gene>
<dbReference type="PANTHER" id="PTHR30435">
    <property type="entry name" value="FLAGELLAR PROTEIN"/>
    <property type="match status" value="1"/>
</dbReference>
<comment type="subcellular location">
    <subcellularLocation>
        <location evidence="1">Bacterial flagellum basal body</location>
    </subcellularLocation>
</comment>
<evidence type="ECO:0000256" key="2">
    <source>
        <dbReference type="ARBA" id="ARBA00009677"/>
    </source>
</evidence>
<dbReference type="PATRIC" id="fig|28092.6.peg.1594"/>
<evidence type="ECO:0000259" key="4">
    <source>
        <dbReference type="Pfam" id="PF00460"/>
    </source>
</evidence>
<dbReference type="OrthoDB" id="9788334at2"/>
<evidence type="ECO:0000313" key="5">
    <source>
        <dbReference type="EMBL" id="KKB64193.1"/>
    </source>
</evidence>
<name>A0A0F5K277_9BURK</name>
<accession>A0A0F5K277</accession>
<protein>
    <recommendedName>
        <fullName evidence="4">Flagellar basal body rod protein N-terminal domain-containing protein</fullName>
    </recommendedName>
</protein>
<organism evidence="5 6">
    <name type="scientific">Robbsia andropogonis</name>
    <dbReference type="NCBI Taxonomy" id="28092"/>
    <lineage>
        <taxon>Bacteria</taxon>
        <taxon>Pseudomonadati</taxon>
        <taxon>Pseudomonadota</taxon>
        <taxon>Betaproteobacteria</taxon>
        <taxon>Burkholderiales</taxon>
        <taxon>Burkholderiaceae</taxon>
        <taxon>Robbsia</taxon>
    </lineage>
</organism>
<evidence type="ECO:0000313" key="6">
    <source>
        <dbReference type="Proteomes" id="UP000033618"/>
    </source>
</evidence>
<dbReference type="GO" id="GO:0009425">
    <property type="term" value="C:bacterial-type flagellum basal body"/>
    <property type="evidence" value="ECO:0007669"/>
    <property type="project" value="UniProtKB-SubCell"/>
</dbReference>
<dbReference type="Proteomes" id="UP000033618">
    <property type="component" value="Unassembled WGS sequence"/>
</dbReference>
<dbReference type="RefSeq" id="WP_046152505.1">
    <property type="nucleotide sequence ID" value="NZ_CP139164.1"/>
</dbReference>
<reference evidence="5 6" key="1">
    <citation type="submission" date="2015-03" db="EMBL/GenBank/DDBJ databases">
        <title>Draft Genome Sequence of Burkholderia andropogonis type strain ICMP2807, isolated from Sorghum bicolor.</title>
        <authorList>
            <person name="Lopes-Santos L."/>
            <person name="Castro D.B."/>
            <person name="Ottoboni L.M."/>
            <person name="Park D."/>
            <person name="Weirc B.S."/>
            <person name="Destefano S.A."/>
        </authorList>
    </citation>
    <scope>NUCLEOTIDE SEQUENCE [LARGE SCALE GENOMIC DNA]</scope>
    <source>
        <strain evidence="5 6">ICMP2807</strain>
    </source>
</reference>
<keyword evidence="6" id="KW-1185">Reference proteome</keyword>
<dbReference type="AlphaFoldDB" id="A0A0F5K277"/>
<dbReference type="EMBL" id="LAQU01000005">
    <property type="protein sequence ID" value="KKB64193.1"/>
    <property type="molecule type" value="Genomic_DNA"/>
</dbReference>
<keyword evidence="3" id="KW-0975">Bacterial flagellum</keyword>
<dbReference type="STRING" id="28092.WM40_06730"/>
<evidence type="ECO:0000256" key="1">
    <source>
        <dbReference type="ARBA" id="ARBA00004117"/>
    </source>
</evidence>
<dbReference type="Pfam" id="PF00460">
    <property type="entry name" value="Flg_bb_rod"/>
    <property type="match status" value="1"/>
</dbReference>